<gene>
    <name evidence="1" type="ORF">FTX54_013855</name>
</gene>
<protein>
    <submittedName>
        <fullName evidence="1">Uncharacterized protein</fullName>
    </submittedName>
</protein>
<dbReference type="AlphaFoldDB" id="A0AAJ8LQP6"/>
<dbReference type="RefSeq" id="WP_281285254.1">
    <property type="nucleotide sequence ID" value="NZ_CP144914.1"/>
</dbReference>
<evidence type="ECO:0000313" key="2">
    <source>
        <dbReference type="Proteomes" id="UP000321816"/>
    </source>
</evidence>
<dbReference type="EMBL" id="CP144914">
    <property type="protein sequence ID" value="WWD79468.1"/>
    <property type="molecule type" value="Genomic_DNA"/>
</dbReference>
<proteinExistence type="predicted"/>
<reference evidence="1 2" key="1">
    <citation type="submission" date="2024-01" db="EMBL/GenBank/DDBJ databases">
        <title>Complete Genome Sequence of Alkalicoccus halolimnae BZ-SZ-XJ29T, a Moderately Halophilic Bacterium Isolated from a Salt Lake.</title>
        <authorList>
            <person name="Zhao B."/>
        </authorList>
    </citation>
    <scope>NUCLEOTIDE SEQUENCE [LARGE SCALE GENOMIC DNA]</scope>
    <source>
        <strain evidence="1 2">BZ-SZ-XJ29</strain>
    </source>
</reference>
<name>A0AAJ8LQP6_9BACI</name>
<evidence type="ECO:0000313" key="1">
    <source>
        <dbReference type="EMBL" id="WWD79468.1"/>
    </source>
</evidence>
<dbReference type="KEGG" id="ahal:FTX54_013855"/>
<organism evidence="1 2">
    <name type="scientific">Alkalicoccus halolimnae</name>
    <dbReference type="NCBI Taxonomy" id="1667239"/>
    <lineage>
        <taxon>Bacteria</taxon>
        <taxon>Bacillati</taxon>
        <taxon>Bacillota</taxon>
        <taxon>Bacilli</taxon>
        <taxon>Bacillales</taxon>
        <taxon>Bacillaceae</taxon>
        <taxon>Alkalicoccus</taxon>
    </lineage>
</organism>
<sequence>MRRQMRLGLFFRKLKWTWGDSEAIKDELKIHSCRPWGGRD</sequence>
<keyword evidence="2" id="KW-1185">Reference proteome</keyword>
<accession>A0AAJ8LQP6</accession>
<dbReference type="Proteomes" id="UP000321816">
    <property type="component" value="Chromosome"/>
</dbReference>